<proteinExistence type="predicted"/>
<organism evidence="1 2">
    <name type="scientific">Okeania hirsuta</name>
    <dbReference type="NCBI Taxonomy" id="1458930"/>
    <lineage>
        <taxon>Bacteria</taxon>
        <taxon>Bacillati</taxon>
        <taxon>Cyanobacteriota</taxon>
        <taxon>Cyanophyceae</taxon>
        <taxon>Oscillatoriophycideae</taxon>
        <taxon>Oscillatoriales</taxon>
        <taxon>Microcoleaceae</taxon>
        <taxon>Okeania</taxon>
    </lineage>
</organism>
<keyword evidence="2" id="KW-1185">Reference proteome</keyword>
<evidence type="ECO:0000313" key="2">
    <source>
        <dbReference type="Proteomes" id="UP000269154"/>
    </source>
</evidence>
<dbReference type="Gene3D" id="1.10.101.10">
    <property type="entry name" value="PGBD-like superfamily/PGBD"/>
    <property type="match status" value="1"/>
</dbReference>
<dbReference type="RefSeq" id="WP_124143799.1">
    <property type="nucleotide sequence ID" value="NZ_CAWOKI010000368.1"/>
</dbReference>
<dbReference type="EMBL" id="RCBY01000307">
    <property type="protein sequence ID" value="RQH25126.1"/>
    <property type="molecule type" value="Genomic_DNA"/>
</dbReference>
<dbReference type="InterPro" id="IPR036365">
    <property type="entry name" value="PGBD-like_sf"/>
</dbReference>
<comment type="caution">
    <text evidence="1">The sequence shown here is derived from an EMBL/GenBank/DDBJ whole genome shotgun (WGS) entry which is preliminary data.</text>
</comment>
<dbReference type="InterPro" id="IPR036366">
    <property type="entry name" value="PGBDSf"/>
</dbReference>
<dbReference type="SUPFAM" id="SSF47090">
    <property type="entry name" value="PGBD-like"/>
    <property type="match status" value="1"/>
</dbReference>
<evidence type="ECO:0000313" key="1">
    <source>
        <dbReference type="EMBL" id="RQH25126.1"/>
    </source>
</evidence>
<gene>
    <name evidence="1" type="ORF">D5R40_29380</name>
</gene>
<dbReference type="OrthoDB" id="511527at2"/>
<sequence length="105" mass="11659">MTVSTMTVSTLPVLKEGDSGDAVRFLEQLLSSIFWFGLPVGRPTLITDNVIFDAQYDSQTKQIVAEFQQNYNATFPFPSPDITVDGVVGPETWKALGDAIFKYTY</sequence>
<reference evidence="1 2" key="1">
    <citation type="journal article" date="2018" name="ACS Chem. Biol.">
        <title>Ketoreductase domain dysfunction expands chemodiversity: malyngamide biosynthesis in the cyanobacterium Okeania hirsuta.</title>
        <authorList>
            <person name="Moss N.A."/>
            <person name="Leao T."/>
            <person name="Rankin M."/>
            <person name="McCullough T.M."/>
            <person name="Qu P."/>
            <person name="Korobeynikov A."/>
            <person name="Smith J.L."/>
            <person name="Gerwick L."/>
            <person name="Gerwick W.H."/>
        </authorList>
    </citation>
    <scope>NUCLEOTIDE SEQUENCE [LARGE SCALE GENOMIC DNA]</scope>
    <source>
        <strain evidence="1 2">PAB10Feb10-1</strain>
    </source>
</reference>
<dbReference type="AlphaFoldDB" id="A0A3N6PGP6"/>
<name>A0A3N6PGP6_9CYAN</name>
<dbReference type="Proteomes" id="UP000269154">
    <property type="component" value="Unassembled WGS sequence"/>
</dbReference>
<protein>
    <submittedName>
        <fullName evidence="1">Peptidoglycan-binding protein</fullName>
    </submittedName>
</protein>
<accession>A0A3N6PGP6</accession>